<protein>
    <submittedName>
        <fullName evidence="1">Uncharacterized protein</fullName>
    </submittedName>
</protein>
<organism evidence="1 2">
    <name type="scientific">Candidatus Desulfosporosinus infrequens</name>
    <dbReference type="NCBI Taxonomy" id="2043169"/>
    <lineage>
        <taxon>Bacteria</taxon>
        <taxon>Bacillati</taxon>
        <taxon>Bacillota</taxon>
        <taxon>Clostridia</taxon>
        <taxon>Eubacteriales</taxon>
        <taxon>Desulfitobacteriaceae</taxon>
        <taxon>Desulfosporosinus</taxon>
    </lineage>
</organism>
<reference evidence="2" key="1">
    <citation type="submission" date="2018-02" db="EMBL/GenBank/DDBJ databases">
        <authorList>
            <person name="Hausmann B."/>
        </authorList>
    </citation>
    <scope>NUCLEOTIDE SEQUENCE [LARGE SCALE GENOMIC DNA]</scope>
    <source>
        <strain evidence="2">Peat soil MAG SbF1</strain>
    </source>
</reference>
<name>A0A2U3KE59_9FIRM</name>
<accession>A0A2U3KE59</accession>
<dbReference type="Proteomes" id="UP000238916">
    <property type="component" value="Unassembled WGS sequence"/>
</dbReference>
<evidence type="ECO:0000313" key="1">
    <source>
        <dbReference type="EMBL" id="SPF37820.1"/>
    </source>
</evidence>
<gene>
    <name evidence="1" type="ORF">SBF1_1880006</name>
</gene>
<dbReference type="EMBL" id="OMOF01000099">
    <property type="protein sequence ID" value="SPF37820.1"/>
    <property type="molecule type" value="Genomic_DNA"/>
</dbReference>
<evidence type="ECO:0000313" key="2">
    <source>
        <dbReference type="Proteomes" id="UP000238916"/>
    </source>
</evidence>
<dbReference type="AlphaFoldDB" id="A0A2U3KE59"/>
<sequence length="45" mass="4952">MSLARSQNTAEVACAKNVFEEHDAVSEMELCSAKVQIEDLKGVIR</sequence>
<proteinExistence type="predicted"/>